<dbReference type="Proteomes" id="UP001306510">
    <property type="component" value="Unassembled WGS sequence"/>
</dbReference>
<evidence type="ECO:0000256" key="1">
    <source>
        <dbReference type="SAM" id="Phobius"/>
    </source>
</evidence>
<dbReference type="RefSeq" id="WP_139295512.1">
    <property type="nucleotide sequence ID" value="NZ_JALLMC010000010.1"/>
</dbReference>
<organism evidence="2 3">
    <name type="scientific">Enterobacter vonholyi</name>
    <dbReference type="NCBI Taxonomy" id="2797505"/>
    <lineage>
        <taxon>Bacteria</taxon>
        <taxon>Pseudomonadati</taxon>
        <taxon>Pseudomonadota</taxon>
        <taxon>Gammaproteobacteria</taxon>
        <taxon>Enterobacterales</taxon>
        <taxon>Enterobacteriaceae</taxon>
        <taxon>Enterobacter</taxon>
    </lineage>
</organism>
<keyword evidence="1" id="KW-0812">Transmembrane</keyword>
<evidence type="ECO:0000313" key="2">
    <source>
        <dbReference type="EMBL" id="MEB6412165.1"/>
    </source>
</evidence>
<comment type="caution">
    <text evidence="2">The sequence shown here is derived from an EMBL/GenBank/DDBJ whole genome shotgun (WGS) entry which is preliminary data.</text>
</comment>
<reference evidence="2 3" key="1">
    <citation type="submission" date="2022-04" db="EMBL/GenBank/DDBJ databases">
        <title>Whole genome surviellance of AMR bacteria from Assam, India: One Health Study.</title>
        <authorList>
            <person name="Mendem S.K."/>
            <person name="Rakshit O."/>
            <person name="Murugesan D."/>
            <person name="Shome R."/>
            <person name="Raisen C."/>
            <person name="Holmes M.A."/>
            <person name="Saikia K."/>
            <person name="Shome B.R."/>
        </authorList>
    </citation>
    <scope>NUCLEOTIDE SEQUENCE [LARGE SCALE GENOMIC DNA]</scope>
    <source>
        <strain evidence="2 3">MGG-11lp</strain>
    </source>
</reference>
<feature type="transmembrane region" description="Helical" evidence="1">
    <location>
        <begin position="14"/>
        <end position="34"/>
    </location>
</feature>
<sequence length="357" mass="41007">MMILLTSIINTPAIWLYLLALLIIISIIIWKKWYILSKENLFQQKLFWFSIGIPLLSFIYFGVFAWSGKAPILSAHGYSRFYEISKFPLLILASSVPLASIVNNIHRTIQTESQINTSESKNAIDRYLAHEKNFIEKIKEIPSFNIIETNDPNGGIKDNKDNPGYKIAIKDKINISNPYHLYKKIYPKATMEVEASYAHNEEFITKMEDHLNIINKNLERNELDNTLLAPRSISKLNEVSYHTALLLEHLCIENISLATYKLRSGNKEMKTFTDNEYMFLEVLEAAYHISRKIYFLIKGNESPNFENIASYIYDAEPSFDIFANAKLQDSIYSPSWLAYVTKELHVAKSGGNVAAVK</sequence>
<keyword evidence="3" id="KW-1185">Reference proteome</keyword>
<name>A0ABU6E8N8_9ENTR</name>
<protein>
    <submittedName>
        <fullName evidence="2">Uncharacterized protein</fullName>
    </submittedName>
</protein>
<keyword evidence="1" id="KW-0472">Membrane</keyword>
<gene>
    <name evidence="2" type="ORF">MXM28_21035</name>
</gene>
<feature type="transmembrane region" description="Helical" evidence="1">
    <location>
        <begin position="46"/>
        <end position="67"/>
    </location>
</feature>
<keyword evidence="1" id="KW-1133">Transmembrane helix</keyword>
<accession>A0ABU6E8N8</accession>
<proteinExistence type="predicted"/>
<evidence type="ECO:0000313" key="3">
    <source>
        <dbReference type="Proteomes" id="UP001306510"/>
    </source>
</evidence>
<dbReference type="EMBL" id="JALLMC010000010">
    <property type="protein sequence ID" value="MEB6412165.1"/>
    <property type="molecule type" value="Genomic_DNA"/>
</dbReference>